<dbReference type="AlphaFoldDB" id="A0A951QC31"/>
<reference evidence="1" key="2">
    <citation type="journal article" date="2022" name="Microbiol. Resour. Announc.">
        <title>Metagenome Sequencing to Explore Phylogenomics of Terrestrial Cyanobacteria.</title>
        <authorList>
            <person name="Ward R.D."/>
            <person name="Stajich J.E."/>
            <person name="Johansen J.R."/>
            <person name="Huntemann M."/>
            <person name="Clum A."/>
            <person name="Foster B."/>
            <person name="Foster B."/>
            <person name="Roux S."/>
            <person name="Palaniappan K."/>
            <person name="Varghese N."/>
            <person name="Mukherjee S."/>
            <person name="Reddy T.B.K."/>
            <person name="Daum C."/>
            <person name="Copeland A."/>
            <person name="Chen I.A."/>
            <person name="Ivanova N.N."/>
            <person name="Kyrpides N.C."/>
            <person name="Shapiro N."/>
            <person name="Eloe-Fadrosh E.A."/>
            <person name="Pietrasiak N."/>
        </authorList>
    </citation>
    <scope>NUCLEOTIDE SEQUENCE</scope>
    <source>
        <strain evidence="1">UHER 2000/2452</strain>
    </source>
</reference>
<accession>A0A951QC31</accession>
<reference evidence="1" key="1">
    <citation type="submission" date="2021-05" db="EMBL/GenBank/DDBJ databases">
        <authorList>
            <person name="Pietrasiak N."/>
            <person name="Ward R."/>
            <person name="Stajich J.E."/>
            <person name="Kurbessoian T."/>
        </authorList>
    </citation>
    <scope>NUCLEOTIDE SEQUENCE</scope>
    <source>
        <strain evidence="1">UHER 2000/2452</strain>
    </source>
</reference>
<organism evidence="1 2">
    <name type="scientific">Drouetiella hepatica Uher 2000/2452</name>
    <dbReference type="NCBI Taxonomy" id="904376"/>
    <lineage>
        <taxon>Bacteria</taxon>
        <taxon>Bacillati</taxon>
        <taxon>Cyanobacteriota</taxon>
        <taxon>Cyanophyceae</taxon>
        <taxon>Oculatellales</taxon>
        <taxon>Oculatellaceae</taxon>
        <taxon>Drouetiella</taxon>
    </lineage>
</organism>
<evidence type="ECO:0000313" key="1">
    <source>
        <dbReference type="EMBL" id="MBW4659710.1"/>
    </source>
</evidence>
<proteinExistence type="predicted"/>
<gene>
    <name evidence="1" type="ORF">KME15_13620</name>
</gene>
<evidence type="ECO:0000313" key="2">
    <source>
        <dbReference type="Proteomes" id="UP000757435"/>
    </source>
</evidence>
<sequence length="47" mass="5699">MRDTAQYKQRFLMEDAIAPNFIGFYAMPEQRSPFCITRQHPRYLEET</sequence>
<comment type="caution">
    <text evidence="1">The sequence shown here is derived from an EMBL/GenBank/DDBJ whole genome shotgun (WGS) entry which is preliminary data.</text>
</comment>
<dbReference type="Proteomes" id="UP000757435">
    <property type="component" value="Unassembled WGS sequence"/>
</dbReference>
<protein>
    <submittedName>
        <fullName evidence="1">Uncharacterized protein</fullName>
    </submittedName>
</protein>
<name>A0A951QC31_9CYAN</name>
<dbReference type="EMBL" id="JAHHHD010000014">
    <property type="protein sequence ID" value="MBW4659710.1"/>
    <property type="molecule type" value="Genomic_DNA"/>
</dbReference>